<dbReference type="Proteomes" id="UP000261284">
    <property type="component" value="Unassembled WGS sequence"/>
</dbReference>
<protein>
    <submittedName>
        <fullName evidence="1">Uncharacterized protein</fullName>
    </submittedName>
</protein>
<comment type="caution">
    <text evidence="1">The sequence shown here is derived from an EMBL/GenBank/DDBJ whole genome shotgun (WGS) entry which is preliminary data.</text>
</comment>
<accession>A0A3E1NH52</accession>
<dbReference type="AlphaFoldDB" id="A0A3E1NH52"/>
<proteinExistence type="predicted"/>
<organism evidence="1 2">
    <name type="scientific">Deminuibacter soli</name>
    <dbReference type="NCBI Taxonomy" id="2291815"/>
    <lineage>
        <taxon>Bacteria</taxon>
        <taxon>Pseudomonadati</taxon>
        <taxon>Bacteroidota</taxon>
        <taxon>Chitinophagia</taxon>
        <taxon>Chitinophagales</taxon>
        <taxon>Chitinophagaceae</taxon>
        <taxon>Deminuibacter</taxon>
    </lineage>
</organism>
<evidence type="ECO:0000313" key="2">
    <source>
        <dbReference type="Proteomes" id="UP000261284"/>
    </source>
</evidence>
<name>A0A3E1NH52_9BACT</name>
<reference evidence="1 2" key="1">
    <citation type="submission" date="2018-08" db="EMBL/GenBank/DDBJ databases">
        <title>Chitinophagaceae sp. K23C18032701, a novel bacterium isolated from forest soil.</title>
        <authorList>
            <person name="Wang C."/>
        </authorList>
    </citation>
    <scope>NUCLEOTIDE SEQUENCE [LARGE SCALE GENOMIC DNA]</scope>
    <source>
        <strain evidence="1 2">K23C18032701</strain>
    </source>
</reference>
<evidence type="ECO:0000313" key="1">
    <source>
        <dbReference type="EMBL" id="RFM27273.1"/>
    </source>
</evidence>
<gene>
    <name evidence="1" type="ORF">DXN05_14670</name>
</gene>
<keyword evidence="2" id="KW-1185">Reference proteome</keyword>
<sequence length="69" mass="8358">MTQELFSWYENRQYFFKLEPSSTKDQVQIMMYNTLYTFVKKPEGWRNHDSNKMELAQGLLEEVIKTIMA</sequence>
<dbReference type="RefSeq" id="WP_116848030.1">
    <property type="nucleotide sequence ID" value="NZ_QTJU01000005.1"/>
</dbReference>
<dbReference type="OrthoDB" id="799641at2"/>
<dbReference type="EMBL" id="QTJU01000005">
    <property type="protein sequence ID" value="RFM27273.1"/>
    <property type="molecule type" value="Genomic_DNA"/>
</dbReference>